<organism evidence="2 3">
    <name type="scientific">Dorcoceras hygrometricum</name>
    <dbReference type="NCBI Taxonomy" id="472368"/>
    <lineage>
        <taxon>Eukaryota</taxon>
        <taxon>Viridiplantae</taxon>
        <taxon>Streptophyta</taxon>
        <taxon>Embryophyta</taxon>
        <taxon>Tracheophyta</taxon>
        <taxon>Spermatophyta</taxon>
        <taxon>Magnoliopsida</taxon>
        <taxon>eudicotyledons</taxon>
        <taxon>Gunneridae</taxon>
        <taxon>Pentapetalae</taxon>
        <taxon>asterids</taxon>
        <taxon>lamiids</taxon>
        <taxon>Lamiales</taxon>
        <taxon>Gesneriaceae</taxon>
        <taxon>Didymocarpoideae</taxon>
        <taxon>Trichosporeae</taxon>
        <taxon>Loxocarpinae</taxon>
        <taxon>Dorcoceras</taxon>
    </lineage>
</organism>
<reference evidence="2 3" key="1">
    <citation type="journal article" date="2015" name="Proc. Natl. Acad. Sci. U.S.A.">
        <title>The resurrection genome of Boea hygrometrica: A blueprint for survival of dehydration.</title>
        <authorList>
            <person name="Xiao L."/>
            <person name="Yang G."/>
            <person name="Zhang L."/>
            <person name="Yang X."/>
            <person name="Zhao S."/>
            <person name="Ji Z."/>
            <person name="Zhou Q."/>
            <person name="Hu M."/>
            <person name="Wang Y."/>
            <person name="Chen M."/>
            <person name="Xu Y."/>
            <person name="Jin H."/>
            <person name="Xiao X."/>
            <person name="Hu G."/>
            <person name="Bao F."/>
            <person name="Hu Y."/>
            <person name="Wan P."/>
            <person name="Li L."/>
            <person name="Deng X."/>
            <person name="Kuang T."/>
            <person name="Xiang C."/>
            <person name="Zhu J.K."/>
            <person name="Oliver M.J."/>
            <person name="He Y."/>
        </authorList>
    </citation>
    <scope>NUCLEOTIDE SEQUENCE [LARGE SCALE GENOMIC DNA]</scope>
    <source>
        <strain evidence="3">cv. XS01</strain>
    </source>
</reference>
<dbReference type="AlphaFoldDB" id="A0A2Z7A8H2"/>
<name>A0A2Z7A8H2_9LAMI</name>
<evidence type="ECO:0000313" key="3">
    <source>
        <dbReference type="Proteomes" id="UP000250235"/>
    </source>
</evidence>
<keyword evidence="2" id="KW-0418">Kinase</keyword>
<dbReference type="GO" id="GO:0016301">
    <property type="term" value="F:kinase activity"/>
    <property type="evidence" value="ECO:0007669"/>
    <property type="project" value="UniProtKB-KW"/>
</dbReference>
<feature type="compositionally biased region" description="Low complexity" evidence="1">
    <location>
        <begin position="133"/>
        <end position="143"/>
    </location>
</feature>
<evidence type="ECO:0000313" key="2">
    <source>
        <dbReference type="EMBL" id="KZV17570.1"/>
    </source>
</evidence>
<accession>A0A2Z7A8H2</accession>
<feature type="compositionally biased region" description="Acidic residues" evidence="1">
    <location>
        <begin position="161"/>
        <end position="170"/>
    </location>
</feature>
<gene>
    <name evidence="2" type="ORF">F511_19871</name>
</gene>
<keyword evidence="3" id="KW-1185">Reference proteome</keyword>
<evidence type="ECO:0000256" key="1">
    <source>
        <dbReference type="SAM" id="MobiDB-lite"/>
    </source>
</evidence>
<protein>
    <submittedName>
        <fullName evidence="2">Calcium-dependent protein kinase</fullName>
    </submittedName>
</protein>
<sequence length="222" mass="24214">MVNDTDEVFDFSSPQFTREDLVTALNNMVLEYKKLSQSFEKVKVKIESCVISAELVSSSNMQATLSKLEYENTEDTASGTEGGESHIAQPVGKEIDAADKRHKKIRKEKIVNKQRMVMIKTAEAVSQAAPAKSTSVTSSDVDSLPLSRLKRSGAAPKLEGDEGSTTEGPEDTVATPPELEMQDGDGSNIPAQDDHMECRNETSNVDEQEERMGGVRPCAQSE</sequence>
<feature type="region of interest" description="Disordered" evidence="1">
    <location>
        <begin position="123"/>
        <end position="222"/>
    </location>
</feature>
<proteinExistence type="predicted"/>
<dbReference type="EMBL" id="KV018135">
    <property type="protein sequence ID" value="KZV17570.1"/>
    <property type="molecule type" value="Genomic_DNA"/>
</dbReference>
<keyword evidence="2" id="KW-0808">Transferase</keyword>
<dbReference type="Proteomes" id="UP000250235">
    <property type="component" value="Unassembled WGS sequence"/>
</dbReference>